<reference evidence="1 2" key="1">
    <citation type="submission" date="2017-10" db="EMBL/GenBank/DDBJ databases">
        <title>Genome sequence of Caulobacter mirabilis FWC38.</title>
        <authorList>
            <person name="Fiebig A."/>
            <person name="Crosson S."/>
        </authorList>
    </citation>
    <scope>NUCLEOTIDE SEQUENCE [LARGE SCALE GENOMIC DNA]</scope>
    <source>
        <strain evidence="1 2">FWC 38</strain>
    </source>
</reference>
<dbReference type="KEGG" id="cmb:CSW64_14125"/>
<evidence type="ECO:0000313" key="2">
    <source>
        <dbReference type="Proteomes" id="UP000228945"/>
    </source>
</evidence>
<organism evidence="1 2">
    <name type="scientific">Caulobacter mirabilis</name>
    <dbReference type="NCBI Taxonomy" id="69666"/>
    <lineage>
        <taxon>Bacteria</taxon>
        <taxon>Pseudomonadati</taxon>
        <taxon>Pseudomonadota</taxon>
        <taxon>Alphaproteobacteria</taxon>
        <taxon>Caulobacterales</taxon>
        <taxon>Caulobacteraceae</taxon>
        <taxon>Caulobacter</taxon>
    </lineage>
</organism>
<sequence>MVAVAAWARISRATPPLDADAARGLLAAEFPDDVFEAPWIAADGGGAVARSGDRALVVYRLGDSWVARSLAWDAALAAPQRGGKVHMRLDDIAAPTAKLAVTGVNPWPPLAEAA</sequence>
<gene>
    <name evidence="1" type="ORF">CSW64_14125</name>
</gene>
<protein>
    <submittedName>
        <fullName evidence="1">Uncharacterized protein</fullName>
    </submittedName>
</protein>
<dbReference type="AlphaFoldDB" id="A0A2D2B435"/>
<name>A0A2D2B435_9CAUL</name>
<evidence type="ECO:0000313" key="1">
    <source>
        <dbReference type="EMBL" id="ATQ45021.1"/>
    </source>
</evidence>
<dbReference type="Proteomes" id="UP000228945">
    <property type="component" value="Chromosome"/>
</dbReference>
<dbReference type="EMBL" id="CP024201">
    <property type="protein sequence ID" value="ATQ45021.1"/>
    <property type="molecule type" value="Genomic_DNA"/>
</dbReference>
<dbReference type="OrthoDB" id="7190291at2"/>
<keyword evidence="2" id="KW-1185">Reference proteome</keyword>
<proteinExistence type="predicted"/>
<accession>A0A2D2B435</accession>